<dbReference type="SMART" id="SM00812">
    <property type="entry name" value="Alpha_L_fucos"/>
    <property type="match status" value="1"/>
</dbReference>
<dbReference type="PRINTS" id="PR00741">
    <property type="entry name" value="GLHYDRLASE29"/>
</dbReference>
<evidence type="ECO:0000256" key="1">
    <source>
        <dbReference type="ARBA" id="ARBA00004071"/>
    </source>
</evidence>
<dbReference type="Gene3D" id="3.20.20.80">
    <property type="entry name" value="Glycosidases"/>
    <property type="match status" value="1"/>
</dbReference>
<comment type="similarity">
    <text evidence="2">Belongs to the glycosyl hydrolase 29 family.</text>
</comment>
<keyword evidence="4" id="KW-0732">Signal</keyword>
<dbReference type="EMBL" id="JBHULR010000007">
    <property type="protein sequence ID" value="MFD2548962.1"/>
    <property type="molecule type" value="Genomic_DNA"/>
</dbReference>
<dbReference type="Proteomes" id="UP001597545">
    <property type="component" value="Unassembled WGS sequence"/>
</dbReference>
<dbReference type="InterPro" id="IPR017853">
    <property type="entry name" value="GH"/>
</dbReference>
<evidence type="ECO:0000256" key="6">
    <source>
        <dbReference type="ARBA" id="ARBA00023295"/>
    </source>
</evidence>
<dbReference type="SUPFAM" id="SSF51445">
    <property type="entry name" value="(Trans)glycosidases"/>
    <property type="match status" value="1"/>
</dbReference>
<dbReference type="InterPro" id="IPR013780">
    <property type="entry name" value="Glyco_hydro_b"/>
</dbReference>
<evidence type="ECO:0000256" key="3">
    <source>
        <dbReference type="ARBA" id="ARBA00012662"/>
    </source>
</evidence>
<keyword evidence="9" id="KW-1185">Reference proteome</keyword>
<keyword evidence="6" id="KW-0326">Glycosidase</keyword>
<evidence type="ECO:0000313" key="8">
    <source>
        <dbReference type="EMBL" id="MFD2548962.1"/>
    </source>
</evidence>
<dbReference type="InterPro" id="IPR057739">
    <property type="entry name" value="Glyco_hydro_29_N"/>
</dbReference>
<name>A0ABW5KJD4_9SPHI</name>
<evidence type="ECO:0000256" key="5">
    <source>
        <dbReference type="ARBA" id="ARBA00022801"/>
    </source>
</evidence>
<organism evidence="8 9">
    <name type="scientific">Sphingobacterium suaedae</name>
    <dbReference type="NCBI Taxonomy" id="1686402"/>
    <lineage>
        <taxon>Bacteria</taxon>
        <taxon>Pseudomonadati</taxon>
        <taxon>Bacteroidota</taxon>
        <taxon>Sphingobacteriia</taxon>
        <taxon>Sphingobacteriales</taxon>
        <taxon>Sphingobacteriaceae</taxon>
        <taxon>Sphingobacterium</taxon>
    </lineage>
</organism>
<dbReference type="InterPro" id="IPR000933">
    <property type="entry name" value="Glyco_hydro_29"/>
</dbReference>
<evidence type="ECO:0000256" key="2">
    <source>
        <dbReference type="ARBA" id="ARBA00007951"/>
    </source>
</evidence>
<dbReference type="PANTHER" id="PTHR10030:SF37">
    <property type="entry name" value="ALPHA-L-FUCOSIDASE-RELATED"/>
    <property type="match status" value="1"/>
</dbReference>
<gene>
    <name evidence="8" type="ORF">ACFSR5_15030</name>
</gene>
<proteinExistence type="inferred from homology"/>
<dbReference type="EC" id="3.2.1.51" evidence="3"/>
<comment type="function">
    <text evidence="1">Alpha-L-fucosidase is responsible for hydrolyzing the alpha-1,6-linked fucose joined to the reducing-end N-acetylglucosamine of the carbohydrate moieties of glycoproteins.</text>
</comment>
<dbReference type="Gene3D" id="2.60.40.1180">
    <property type="entry name" value="Golgi alpha-mannosidase II"/>
    <property type="match status" value="1"/>
</dbReference>
<dbReference type="Pfam" id="PF01120">
    <property type="entry name" value="Alpha_L_fucos"/>
    <property type="match status" value="1"/>
</dbReference>
<keyword evidence="5" id="KW-0378">Hydrolase</keyword>
<dbReference type="PANTHER" id="PTHR10030">
    <property type="entry name" value="ALPHA-L-FUCOSIDASE"/>
    <property type="match status" value="1"/>
</dbReference>
<evidence type="ECO:0000256" key="4">
    <source>
        <dbReference type="ARBA" id="ARBA00022729"/>
    </source>
</evidence>
<reference evidence="9" key="1">
    <citation type="journal article" date="2019" name="Int. J. Syst. Evol. Microbiol.">
        <title>The Global Catalogue of Microorganisms (GCM) 10K type strain sequencing project: providing services to taxonomists for standard genome sequencing and annotation.</title>
        <authorList>
            <consortium name="The Broad Institute Genomics Platform"/>
            <consortium name="The Broad Institute Genome Sequencing Center for Infectious Disease"/>
            <person name="Wu L."/>
            <person name="Ma J."/>
        </authorList>
    </citation>
    <scope>NUCLEOTIDE SEQUENCE [LARGE SCALE GENOMIC DNA]</scope>
    <source>
        <strain evidence="9">KCTC 42662</strain>
    </source>
</reference>
<accession>A0ABW5KJD4</accession>
<comment type="caution">
    <text evidence="8">The sequence shown here is derived from an EMBL/GenBank/DDBJ whole genome shotgun (WGS) entry which is preliminary data.</text>
</comment>
<evidence type="ECO:0000313" key="9">
    <source>
        <dbReference type="Proteomes" id="UP001597545"/>
    </source>
</evidence>
<dbReference type="RefSeq" id="WP_380905254.1">
    <property type="nucleotide sequence ID" value="NZ_JBHUEG010000006.1"/>
</dbReference>
<evidence type="ECO:0000259" key="7">
    <source>
        <dbReference type="Pfam" id="PF01120"/>
    </source>
</evidence>
<sequence>MKYFIMLLLTTVWSGKAFCQLLENDWLKMNRSKGRALQKFQQQKFGMFIHWGLYAIPGGMWKGKTMEEMGVPSVAEWIQLVAKIPRAEYADLAHSFNPIDFDAEHIVSVAKEAGMKYIVITSKHHDGFALFDSKVSNFDMIDATPFKRDIVKELYDACKRNQLEFGVYYSHNIDWADGADAQYAATKSINDLLGKDTDSFGANLWDPSPNTFSSYLKNKAIPQVKEILNQYPGIRYIWFDMPGLMTPEQSYTFYKAVYDINPTVIVAERIGNDMGDYAIPGDNRIPKAEDQFDKPWEAIGTFNHSWGYKAYDQDWKSVDELLYWLVEIVSKGGNYMLNIGPDAKGNIASRVKNNLQKLGSWMAVNKEAIYESEPWKVQREGPTTVSITDTEQREKEGFKAEFTPEDFWFTKREKYLYVVSLEVPEDRVSVVKSLAKGEISVEEVEILGIGKVAFDQTEVGLRVKLPRSVRKLPKGYTFKITQRL</sequence>
<protein>
    <recommendedName>
        <fullName evidence="3">alpha-L-fucosidase</fullName>
        <ecNumber evidence="3">3.2.1.51</ecNumber>
    </recommendedName>
</protein>
<feature type="domain" description="Glycoside hydrolase family 29 N-terminal" evidence="7">
    <location>
        <begin position="34"/>
        <end position="367"/>
    </location>
</feature>
<dbReference type="InterPro" id="IPR016286">
    <property type="entry name" value="FUC_metazoa-typ"/>
</dbReference>